<feature type="transmembrane region" description="Helical" evidence="2">
    <location>
        <begin position="146"/>
        <end position="165"/>
    </location>
</feature>
<evidence type="ECO:0000313" key="3">
    <source>
        <dbReference type="EMBL" id="KFI56265.1"/>
    </source>
</evidence>
<dbReference type="STRING" id="35760.BCHO_1397"/>
<dbReference type="Proteomes" id="UP000028995">
    <property type="component" value="Unassembled WGS sequence"/>
</dbReference>
<gene>
    <name evidence="3" type="ORF">BCHO_1397</name>
</gene>
<organism evidence="3 4">
    <name type="scientific">Bifidobacterium choerinum</name>
    <dbReference type="NCBI Taxonomy" id="35760"/>
    <lineage>
        <taxon>Bacteria</taxon>
        <taxon>Bacillati</taxon>
        <taxon>Actinomycetota</taxon>
        <taxon>Actinomycetes</taxon>
        <taxon>Bifidobacteriales</taxon>
        <taxon>Bifidobacteriaceae</taxon>
        <taxon>Bifidobacterium</taxon>
    </lineage>
</organism>
<dbReference type="AlphaFoldDB" id="A0A087ABW5"/>
<accession>A0A087ABW5</accession>
<feature type="transmembrane region" description="Helical" evidence="2">
    <location>
        <begin position="177"/>
        <end position="197"/>
    </location>
</feature>
<feature type="transmembrane region" description="Helical" evidence="2">
    <location>
        <begin position="119"/>
        <end position="139"/>
    </location>
</feature>
<feature type="compositionally biased region" description="Low complexity" evidence="1">
    <location>
        <begin position="17"/>
        <end position="46"/>
    </location>
</feature>
<dbReference type="OrthoDB" id="3232703at2"/>
<protein>
    <submittedName>
        <fullName evidence="3">Large tegument protein</fullName>
    </submittedName>
</protein>
<sequence>MDPNQQQPGAPMPPQGAPMTQPAPQAPFAAPQPQQPQYAQPQAGAPYMPPQGAPRQQNNANIAATLSTRIQLGKLHIIYADFITFFGALLGVIAVFVPFFSSKGYSSETLALIASDSPYVFFGWQFLVLTVAIAGLAFIDNKAVPLTLAVVYAMLFIDQIAWGTFNTHGYANYHVGFYLMLFAVIFMLAGTIIAMWLESQQTKLRNGTAQPAAPIPTAYPAPTSAYVNNGWQSGVPPTQPVGTTDNSNWQFGVPNQPQTPAPAAPMAPGAPTGQFAAPSRPRPRPLLPLRVRRALRPCLRRCRADTPDRTMT</sequence>
<dbReference type="EMBL" id="JGYU01000011">
    <property type="protein sequence ID" value="KFI56265.1"/>
    <property type="molecule type" value="Genomic_DNA"/>
</dbReference>
<keyword evidence="2" id="KW-0472">Membrane</keyword>
<feature type="transmembrane region" description="Helical" evidence="2">
    <location>
        <begin position="77"/>
        <end position="99"/>
    </location>
</feature>
<evidence type="ECO:0000313" key="4">
    <source>
        <dbReference type="Proteomes" id="UP000028995"/>
    </source>
</evidence>
<name>A0A087ABW5_9BIFI</name>
<dbReference type="RefSeq" id="WP_034256326.1">
    <property type="nucleotide sequence ID" value="NZ_JGYU01000011.1"/>
</dbReference>
<evidence type="ECO:0000256" key="1">
    <source>
        <dbReference type="SAM" id="MobiDB-lite"/>
    </source>
</evidence>
<keyword evidence="2" id="KW-0812">Transmembrane</keyword>
<evidence type="ECO:0000256" key="2">
    <source>
        <dbReference type="SAM" id="Phobius"/>
    </source>
</evidence>
<comment type="caution">
    <text evidence="3">The sequence shown here is derived from an EMBL/GenBank/DDBJ whole genome shotgun (WGS) entry which is preliminary data.</text>
</comment>
<feature type="region of interest" description="Disordered" evidence="1">
    <location>
        <begin position="1"/>
        <end position="56"/>
    </location>
</feature>
<keyword evidence="4" id="KW-1185">Reference proteome</keyword>
<proteinExistence type="predicted"/>
<feature type="region of interest" description="Disordered" evidence="1">
    <location>
        <begin position="253"/>
        <end position="285"/>
    </location>
</feature>
<reference evidence="3 4" key="1">
    <citation type="submission" date="2014-03" db="EMBL/GenBank/DDBJ databases">
        <title>Genomics of Bifidobacteria.</title>
        <authorList>
            <person name="Ventura M."/>
            <person name="Milani C."/>
            <person name="Lugli G.A."/>
        </authorList>
    </citation>
    <scope>NUCLEOTIDE SEQUENCE [LARGE SCALE GENOMIC DNA]</scope>
    <source>
        <strain evidence="3 4">LMG 10510</strain>
    </source>
</reference>
<dbReference type="eggNOG" id="ENOG5030HSH">
    <property type="taxonomic scope" value="Bacteria"/>
</dbReference>
<keyword evidence="2" id="KW-1133">Transmembrane helix</keyword>